<proteinExistence type="predicted"/>
<reference evidence="2" key="1">
    <citation type="submission" date="2015-07" db="EMBL/GenBank/DDBJ databases">
        <title>Near-Complete Genome Sequence of the Cellulolytic Bacterium Bacteroides (Pseudobacteroides) cellulosolvens ATCC 35603.</title>
        <authorList>
            <person name="Dassa B."/>
            <person name="Utturkar S.M."/>
            <person name="Klingeman D.M."/>
            <person name="Hurt R.A."/>
            <person name="Keller M."/>
            <person name="Xu J."/>
            <person name="Reddy Y.H.K."/>
            <person name="Borovok I."/>
            <person name="Grinberg I.R."/>
            <person name="Lamed R."/>
            <person name="Zhivin O."/>
            <person name="Bayer E.A."/>
            <person name="Brown S.D."/>
        </authorList>
    </citation>
    <scope>NUCLEOTIDE SEQUENCE [LARGE SCALE GENOMIC DNA]</scope>
    <source>
        <strain evidence="2">DSM 2933</strain>
    </source>
</reference>
<keyword evidence="2" id="KW-1185">Reference proteome</keyword>
<dbReference type="Proteomes" id="UP000036923">
    <property type="component" value="Unassembled WGS sequence"/>
</dbReference>
<protein>
    <submittedName>
        <fullName evidence="1">Uncharacterized protein</fullName>
    </submittedName>
</protein>
<dbReference type="AlphaFoldDB" id="A0A0L6JLZ0"/>
<accession>A0A0L6JLZ0</accession>
<comment type="caution">
    <text evidence="1">The sequence shown here is derived from an EMBL/GenBank/DDBJ whole genome shotgun (WGS) entry which is preliminary data.</text>
</comment>
<evidence type="ECO:0000313" key="1">
    <source>
        <dbReference type="EMBL" id="KNY26821.1"/>
    </source>
</evidence>
<dbReference type="RefSeq" id="WP_036947046.1">
    <property type="nucleotide sequence ID" value="NZ_KN050764.1"/>
</dbReference>
<evidence type="ECO:0000313" key="2">
    <source>
        <dbReference type="Proteomes" id="UP000036923"/>
    </source>
</evidence>
<sequence>MGKENLVIKGKLVGNNIDFAKDNLSVFAVSEKNRITSAKVNKDGTYELTVSKADDLESLEIKVLPESMKNTGNIASLSKTLSISDIKNLISQEDKVHNLDFYIHDNLINWFRLITRKYRMHGTVFSTVYEDDGNGTQVPISVNPVPMVKIEFYEVDKPVIKFKASEEYIGETITDPNGNYEFNFTFTSFRYRNRILPLLYDSVPDIQARFYQFINGSWIIIHEDKVDWNIGQDFNRSYFIDSKKVTPVSVGASTSPQSGFRYLRLGLIPIDDEHFKEGYVTTKPGDPIKVSHQPFCGILRIYGLFAKNSNVVKYKVMYAKASTTNVTSLWNNVTDTVYNCKWNSSTSIWDIKALGPDPLTGMYQNIDTEPEGDWYDHALKITWNSANHANGYYKLKIIGYDSSDKPVGEYEMPIIRIDNNAPDISLEALGTSLGGVTPCGYLKLNPADRKIKFRIKAFDIDGHVLRYSLSGSRGKDGHPAGSSIVKYRPDTNAGWQGENSAEVEFTVDTLPNGISACPAVAYGFWLEVWGLATNGYSSVVNSQYINFHMNLVVAE</sequence>
<dbReference type="EMBL" id="LGTC01000001">
    <property type="protein sequence ID" value="KNY26821.1"/>
    <property type="molecule type" value="Genomic_DNA"/>
</dbReference>
<organism evidence="1 2">
    <name type="scientific">Pseudobacteroides cellulosolvens ATCC 35603 = DSM 2933</name>
    <dbReference type="NCBI Taxonomy" id="398512"/>
    <lineage>
        <taxon>Bacteria</taxon>
        <taxon>Bacillati</taxon>
        <taxon>Bacillota</taxon>
        <taxon>Clostridia</taxon>
        <taxon>Eubacteriales</taxon>
        <taxon>Oscillospiraceae</taxon>
        <taxon>Pseudobacteroides</taxon>
    </lineage>
</organism>
<gene>
    <name evidence="1" type="ORF">Bccel_2086</name>
</gene>
<dbReference type="STRING" id="398512.Bccel_2086"/>
<name>A0A0L6JLZ0_9FIRM</name>